<evidence type="ECO:0000256" key="7">
    <source>
        <dbReference type="ARBA" id="ARBA00022989"/>
    </source>
</evidence>
<comment type="similarity">
    <text evidence="2">Belongs to the sodium:solute symporter (SSF) (TC 2.A.21) family.</text>
</comment>
<feature type="transmembrane region" description="Helical" evidence="15">
    <location>
        <begin position="401"/>
        <end position="429"/>
    </location>
</feature>
<comment type="catalytic activity">
    <reaction evidence="12">
        <text>L-proline(in) + Na(+)(in) = L-proline(out) + Na(+)(out)</text>
        <dbReference type="Rhea" id="RHEA:28967"/>
        <dbReference type="ChEBI" id="CHEBI:29101"/>
        <dbReference type="ChEBI" id="CHEBI:60039"/>
    </reaction>
</comment>
<keyword evidence="5 15" id="KW-0812">Transmembrane</keyword>
<feature type="transmembrane region" description="Helical" evidence="15">
    <location>
        <begin position="40"/>
        <end position="59"/>
    </location>
</feature>
<evidence type="ECO:0000256" key="14">
    <source>
        <dbReference type="SAM" id="MobiDB-lite"/>
    </source>
</evidence>
<dbReference type="EMBL" id="FOOU01000008">
    <property type="protein sequence ID" value="SFG54570.1"/>
    <property type="molecule type" value="Genomic_DNA"/>
</dbReference>
<evidence type="ECO:0000256" key="15">
    <source>
        <dbReference type="SAM" id="Phobius"/>
    </source>
</evidence>
<dbReference type="GO" id="GO:0006814">
    <property type="term" value="P:sodium ion transport"/>
    <property type="evidence" value="ECO:0007669"/>
    <property type="project" value="UniProtKB-KW"/>
</dbReference>
<feature type="transmembrane region" description="Helical" evidence="15">
    <location>
        <begin position="65"/>
        <end position="85"/>
    </location>
</feature>
<keyword evidence="10 15" id="KW-0472">Membrane</keyword>
<feature type="transmembrane region" description="Helical" evidence="15">
    <location>
        <begin position="322"/>
        <end position="345"/>
    </location>
</feature>
<keyword evidence="9" id="KW-0406">Ion transport</keyword>
<protein>
    <submittedName>
        <fullName evidence="16">Na+/proline symporter</fullName>
    </submittedName>
</protein>
<evidence type="ECO:0000256" key="13">
    <source>
        <dbReference type="SAM" id="Coils"/>
    </source>
</evidence>
<evidence type="ECO:0000256" key="1">
    <source>
        <dbReference type="ARBA" id="ARBA00004651"/>
    </source>
</evidence>
<dbReference type="OrthoDB" id="9764438at2"/>
<evidence type="ECO:0000256" key="10">
    <source>
        <dbReference type="ARBA" id="ARBA00023136"/>
    </source>
</evidence>
<evidence type="ECO:0000256" key="12">
    <source>
        <dbReference type="ARBA" id="ARBA00033708"/>
    </source>
</evidence>
<dbReference type="InterPro" id="IPR001734">
    <property type="entry name" value="Na/solute_symporter"/>
</dbReference>
<feature type="compositionally biased region" description="Polar residues" evidence="14">
    <location>
        <begin position="722"/>
        <end position="733"/>
    </location>
</feature>
<sequence>MFSPLAVISTVIFYMLLLFAVAQLVERRITKSGRPLKSPWIYALSLAVFHTSWTFYGSVGFASTSGLLFLGIYVGALIGIMFWWVTLRKMVAIKETFRITSIADFISTRYRRSQRIAGLVTIIALVGILPYIALQLKAIVNSFEIITQEQSGATSEYSGIFITLIMAAFTIIFGVRKLDPTERHQGMIVALVVESVVKLIAFASVGLFVCFVLYDGLGDINTRIAEANLSYITQFNVVENSASMWMTLIVLSFAGIFLLPRQFHVAVIENTDQKHIKTAMWLFPLYMIAINLFVVPLAAAGLMSGLPAESADFFVLLLPQQAGYPTLTMFAFIGGFSAATGMIIITTMTLSTMVSNHLVLPVIECFPAAQRLRTHLLQIRWILVVLILASSYWFEHEFSDSYILVAIGLLSFVAILQFAPAVFGGMFWIKGNSGGAFSGLLAGFFIWCYTLGLPTFIKQGWLNQEILVYGPWGIEQLRPEALLGLDGFNPVTHSVIWSLLFNISFYIIGSLIYHPHKDERTLTTEFMAAMQPLNTSSKARPTGLDAYITLSIKIEEAKILLSQYLTADKARESVYTIAEDLQVLGKPHITIIELIEFHRMLEHLLAGSIGAASAHSAIEQTIRYSDRESSDLKALYSHIYNELSTKSVAQGIEDEEDDLLPNGFGMLSSLQSQIDTLESTVGQQQKEIESLEAKLEARYEEIFKYRMETQKANQENDELRGQLNQLPRNPSLK</sequence>
<keyword evidence="13" id="KW-0175">Coiled coil</keyword>
<evidence type="ECO:0000256" key="6">
    <source>
        <dbReference type="ARBA" id="ARBA00022847"/>
    </source>
</evidence>
<evidence type="ECO:0000256" key="8">
    <source>
        <dbReference type="ARBA" id="ARBA00023053"/>
    </source>
</evidence>
<feature type="transmembrane region" description="Helical" evidence="15">
    <location>
        <begin position="157"/>
        <end position="175"/>
    </location>
</feature>
<keyword evidence="6" id="KW-0769">Symport</keyword>
<dbReference type="PANTHER" id="PTHR48086:SF3">
    <property type="entry name" value="SODIUM_PROLINE SYMPORTER"/>
    <property type="match status" value="1"/>
</dbReference>
<feature type="transmembrane region" description="Helical" evidence="15">
    <location>
        <begin position="281"/>
        <end position="302"/>
    </location>
</feature>
<dbReference type="AlphaFoldDB" id="A0A1I2SPB2"/>
<dbReference type="GO" id="GO:0015293">
    <property type="term" value="F:symporter activity"/>
    <property type="evidence" value="ECO:0007669"/>
    <property type="project" value="UniProtKB-KW"/>
</dbReference>
<accession>A0A1I2SPB2</accession>
<feature type="transmembrane region" description="Helical" evidence="15">
    <location>
        <begin position="379"/>
        <end position="395"/>
    </location>
</feature>
<feature type="transmembrane region" description="Helical" evidence="15">
    <location>
        <begin position="187"/>
        <end position="214"/>
    </location>
</feature>
<feature type="transmembrane region" description="Helical" evidence="15">
    <location>
        <begin position="242"/>
        <end position="260"/>
    </location>
</feature>
<keyword evidence="17" id="KW-1185">Reference proteome</keyword>
<evidence type="ECO:0000256" key="4">
    <source>
        <dbReference type="ARBA" id="ARBA00022475"/>
    </source>
</evidence>
<keyword evidence="4" id="KW-1003">Cell membrane</keyword>
<evidence type="ECO:0000256" key="2">
    <source>
        <dbReference type="ARBA" id="ARBA00006434"/>
    </source>
</evidence>
<dbReference type="PROSITE" id="PS50283">
    <property type="entry name" value="NA_SOLUT_SYMP_3"/>
    <property type="match status" value="1"/>
</dbReference>
<dbReference type="Proteomes" id="UP000198623">
    <property type="component" value="Unassembled WGS sequence"/>
</dbReference>
<evidence type="ECO:0000256" key="5">
    <source>
        <dbReference type="ARBA" id="ARBA00022692"/>
    </source>
</evidence>
<gene>
    <name evidence="16" type="ORF">SAMN05216175_108110</name>
</gene>
<keyword evidence="8" id="KW-0915">Sodium</keyword>
<dbReference type="Gene3D" id="1.20.1730.10">
    <property type="entry name" value="Sodium/glucose cotransporter"/>
    <property type="match status" value="1"/>
</dbReference>
<evidence type="ECO:0000256" key="9">
    <source>
        <dbReference type="ARBA" id="ARBA00023065"/>
    </source>
</evidence>
<feature type="coiled-coil region" evidence="13">
    <location>
        <begin position="667"/>
        <end position="701"/>
    </location>
</feature>
<comment type="subcellular location">
    <subcellularLocation>
        <location evidence="1">Cell membrane</location>
        <topology evidence="1">Multi-pass membrane protein</topology>
    </subcellularLocation>
</comment>
<feature type="transmembrane region" description="Helical" evidence="15">
    <location>
        <begin position="6"/>
        <end position="25"/>
    </location>
</feature>
<feature type="transmembrane region" description="Helical" evidence="15">
    <location>
        <begin position="436"/>
        <end position="457"/>
    </location>
</feature>
<organism evidence="16 17">
    <name type="scientific">Neptunomonas qingdaonensis</name>
    <dbReference type="NCBI Taxonomy" id="1045558"/>
    <lineage>
        <taxon>Bacteria</taxon>
        <taxon>Pseudomonadati</taxon>
        <taxon>Pseudomonadota</taxon>
        <taxon>Gammaproteobacteria</taxon>
        <taxon>Oceanospirillales</taxon>
        <taxon>Oceanospirillaceae</taxon>
        <taxon>Neptunomonas</taxon>
    </lineage>
</organism>
<proteinExistence type="inferred from homology"/>
<dbReference type="GO" id="GO:0005886">
    <property type="term" value="C:plasma membrane"/>
    <property type="evidence" value="ECO:0007669"/>
    <property type="project" value="UniProtKB-SubCell"/>
</dbReference>
<name>A0A1I2SPB2_9GAMM</name>
<dbReference type="RefSeq" id="WP_090728493.1">
    <property type="nucleotide sequence ID" value="NZ_FOOU01000008.1"/>
</dbReference>
<evidence type="ECO:0000256" key="3">
    <source>
        <dbReference type="ARBA" id="ARBA00022448"/>
    </source>
</evidence>
<reference evidence="17" key="1">
    <citation type="submission" date="2016-10" db="EMBL/GenBank/DDBJ databases">
        <authorList>
            <person name="Varghese N."/>
            <person name="Submissions S."/>
        </authorList>
    </citation>
    <scope>NUCLEOTIDE SEQUENCE [LARGE SCALE GENOMIC DNA]</scope>
    <source>
        <strain evidence="17">CGMCC 1.10971</strain>
    </source>
</reference>
<dbReference type="InterPro" id="IPR050277">
    <property type="entry name" value="Sodium:Solute_Symporter"/>
</dbReference>
<evidence type="ECO:0000313" key="17">
    <source>
        <dbReference type="Proteomes" id="UP000198623"/>
    </source>
</evidence>
<feature type="region of interest" description="Disordered" evidence="14">
    <location>
        <begin position="710"/>
        <end position="733"/>
    </location>
</feature>
<keyword evidence="11" id="KW-0739">Sodium transport</keyword>
<feature type="transmembrane region" description="Helical" evidence="15">
    <location>
        <begin position="116"/>
        <end position="134"/>
    </location>
</feature>
<evidence type="ECO:0000256" key="11">
    <source>
        <dbReference type="ARBA" id="ARBA00023201"/>
    </source>
</evidence>
<dbReference type="STRING" id="1045558.SAMN05216175_108110"/>
<dbReference type="CDD" id="cd10322">
    <property type="entry name" value="SLC5sbd"/>
    <property type="match status" value="1"/>
</dbReference>
<dbReference type="InterPro" id="IPR038377">
    <property type="entry name" value="Na/Glc_symporter_sf"/>
</dbReference>
<keyword evidence="3" id="KW-0813">Transport</keyword>
<feature type="transmembrane region" description="Helical" evidence="15">
    <location>
        <begin position="495"/>
        <end position="513"/>
    </location>
</feature>
<keyword evidence="7 15" id="KW-1133">Transmembrane helix</keyword>
<evidence type="ECO:0000313" key="16">
    <source>
        <dbReference type="EMBL" id="SFG54570.1"/>
    </source>
</evidence>
<dbReference type="PANTHER" id="PTHR48086">
    <property type="entry name" value="SODIUM/PROLINE SYMPORTER-RELATED"/>
    <property type="match status" value="1"/>
</dbReference>